<comment type="caution">
    <text evidence="12">The sequence shown here is derived from an EMBL/GenBank/DDBJ whole genome shotgun (WGS) entry which is preliminary data.</text>
</comment>
<evidence type="ECO:0000313" key="13">
    <source>
        <dbReference type="Proteomes" id="UP001627284"/>
    </source>
</evidence>
<evidence type="ECO:0000256" key="4">
    <source>
        <dbReference type="ARBA" id="ARBA00023015"/>
    </source>
</evidence>
<evidence type="ECO:0000256" key="8">
    <source>
        <dbReference type="ARBA" id="ARBA00037539"/>
    </source>
</evidence>
<evidence type="ECO:0000256" key="9">
    <source>
        <dbReference type="PROSITE-ProRule" id="PRU00094"/>
    </source>
</evidence>
<keyword evidence="2 9" id="KW-0863">Zinc-finger</keyword>
<dbReference type="PANTHER" id="PTHR47172">
    <property type="entry name" value="OS01G0976800 PROTEIN"/>
    <property type="match status" value="1"/>
</dbReference>
<evidence type="ECO:0000256" key="7">
    <source>
        <dbReference type="ARBA" id="ARBA00024019"/>
    </source>
</evidence>
<evidence type="ECO:0000256" key="3">
    <source>
        <dbReference type="ARBA" id="ARBA00022833"/>
    </source>
</evidence>
<dbReference type="InterPro" id="IPR000679">
    <property type="entry name" value="Znf_GATA"/>
</dbReference>
<keyword evidence="4" id="KW-0805">Transcription regulation</keyword>
<keyword evidence="3" id="KW-0862">Zinc</keyword>
<accession>A0ABD2VGE0</accession>
<dbReference type="Gene3D" id="3.30.50.10">
    <property type="entry name" value="Erythroid Transcription Factor GATA-1, subunit A"/>
    <property type="match status" value="1"/>
</dbReference>
<evidence type="ECO:0000256" key="10">
    <source>
        <dbReference type="SAM" id="MobiDB-lite"/>
    </source>
</evidence>
<protein>
    <recommendedName>
        <fullName evidence="11">GATA-type domain-containing protein</fullName>
    </recommendedName>
</protein>
<dbReference type="GO" id="GO:0043565">
    <property type="term" value="F:sequence-specific DNA binding"/>
    <property type="evidence" value="ECO:0007669"/>
    <property type="project" value="UniProtKB-ARBA"/>
</dbReference>
<dbReference type="SUPFAM" id="SSF57716">
    <property type="entry name" value="Glucocorticoid receptor-like (DNA-binding domain)"/>
    <property type="match status" value="1"/>
</dbReference>
<evidence type="ECO:0000259" key="11">
    <source>
        <dbReference type="PROSITE" id="PS50114"/>
    </source>
</evidence>
<dbReference type="Pfam" id="PF00320">
    <property type="entry name" value="GATA"/>
    <property type="match status" value="1"/>
</dbReference>
<dbReference type="InterPro" id="IPR013088">
    <property type="entry name" value="Znf_NHR/GATA"/>
</dbReference>
<dbReference type="PROSITE" id="PS00344">
    <property type="entry name" value="GATA_ZN_FINGER_1"/>
    <property type="match status" value="1"/>
</dbReference>
<name>A0ABD2VGE0_9SOLN</name>
<proteinExistence type="inferred from homology"/>
<dbReference type="PROSITE" id="PS50114">
    <property type="entry name" value="GATA_ZN_FINGER_2"/>
    <property type="match status" value="1"/>
</dbReference>
<comment type="similarity">
    <text evidence="7">Belongs to the type IV zinc-finger family. Class B subfamily.</text>
</comment>
<keyword evidence="13" id="KW-1185">Reference proteome</keyword>
<reference evidence="12 13" key="1">
    <citation type="submission" date="2024-05" db="EMBL/GenBank/DDBJ databases">
        <title>De novo assembly of an allotetraploid wild potato.</title>
        <authorList>
            <person name="Hosaka A.J."/>
        </authorList>
    </citation>
    <scope>NUCLEOTIDE SEQUENCE [LARGE SCALE GENOMIC DNA]</scope>
    <source>
        <tissue evidence="12">Young leaves</tissue>
    </source>
</reference>
<sequence length="179" mass="19150">MDLSDKVMGSEEVITGLAMEIATPEVILSEIQVKAAEVISSEIQVKAAEVISSEIQVKTPEVISSEIQQKTCVDCGAIKTPLWRSGPAGPKSLCNACGIRSRKKKRDLLGLNKDDKKTKKSSANSASSSGDSASSSNVEKKKKAPVKRADSISLHWSKLDEVERAAFLLMSLSCSSVRA</sequence>
<evidence type="ECO:0000256" key="2">
    <source>
        <dbReference type="ARBA" id="ARBA00022771"/>
    </source>
</evidence>
<feature type="region of interest" description="Disordered" evidence="10">
    <location>
        <begin position="108"/>
        <end position="149"/>
    </location>
</feature>
<evidence type="ECO:0000256" key="6">
    <source>
        <dbReference type="ARBA" id="ARBA00023163"/>
    </source>
</evidence>
<dbReference type="CDD" id="cd00202">
    <property type="entry name" value="ZnF_GATA"/>
    <property type="match status" value="1"/>
</dbReference>
<keyword evidence="6" id="KW-0804">Transcription</keyword>
<evidence type="ECO:0000256" key="1">
    <source>
        <dbReference type="ARBA" id="ARBA00022723"/>
    </source>
</evidence>
<evidence type="ECO:0000313" key="12">
    <source>
        <dbReference type="EMBL" id="KAL3380166.1"/>
    </source>
</evidence>
<dbReference type="GO" id="GO:0008270">
    <property type="term" value="F:zinc ion binding"/>
    <property type="evidence" value="ECO:0007669"/>
    <property type="project" value="UniProtKB-KW"/>
</dbReference>
<keyword evidence="1" id="KW-0479">Metal-binding</keyword>
<dbReference type="AlphaFoldDB" id="A0ABD2VGE0"/>
<dbReference type="EMBL" id="JBJKTR010000001">
    <property type="protein sequence ID" value="KAL3380166.1"/>
    <property type="molecule type" value="Genomic_DNA"/>
</dbReference>
<gene>
    <name evidence="12" type="ORF">AABB24_000676</name>
</gene>
<keyword evidence="5" id="KW-0238">DNA-binding</keyword>
<feature type="domain" description="GATA-type" evidence="11">
    <location>
        <begin position="66"/>
        <end position="102"/>
    </location>
</feature>
<organism evidence="12 13">
    <name type="scientific">Solanum stoloniferum</name>
    <dbReference type="NCBI Taxonomy" id="62892"/>
    <lineage>
        <taxon>Eukaryota</taxon>
        <taxon>Viridiplantae</taxon>
        <taxon>Streptophyta</taxon>
        <taxon>Embryophyta</taxon>
        <taxon>Tracheophyta</taxon>
        <taxon>Spermatophyta</taxon>
        <taxon>Magnoliopsida</taxon>
        <taxon>eudicotyledons</taxon>
        <taxon>Gunneridae</taxon>
        <taxon>Pentapetalae</taxon>
        <taxon>asterids</taxon>
        <taxon>lamiids</taxon>
        <taxon>Solanales</taxon>
        <taxon>Solanaceae</taxon>
        <taxon>Solanoideae</taxon>
        <taxon>Solaneae</taxon>
        <taxon>Solanum</taxon>
    </lineage>
</organism>
<dbReference type="PANTHER" id="PTHR47172:SF1">
    <property type="entry name" value="GATA TRANSCRIPTION FACTOR 15"/>
    <property type="match status" value="1"/>
</dbReference>
<feature type="compositionally biased region" description="Low complexity" evidence="10">
    <location>
        <begin position="121"/>
        <end position="137"/>
    </location>
</feature>
<comment type="function">
    <text evidence="8">Transcriptional regulator that specifically binds 5'-GATA-3' or 5'-GAT-3' motifs within gene promoters.</text>
</comment>
<evidence type="ECO:0000256" key="5">
    <source>
        <dbReference type="ARBA" id="ARBA00023125"/>
    </source>
</evidence>
<dbReference type="SMART" id="SM00401">
    <property type="entry name" value="ZnF_GATA"/>
    <property type="match status" value="1"/>
</dbReference>
<dbReference type="Proteomes" id="UP001627284">
    <property type="component" value="Unassembled WGS sequence"/>
</dbReference>